<proteinExistence type="predicted"/>
<accession>A0AAE1B029</accession>
<keyword evidence="2" id="KW-1185">Reference proteome</keyword>
<comment type="caution">
    <text evidence="1">The sequence shown here is derived from an EMBL/GenBank/DDBJ whole genome shotgun (WGS) entry which is preliminary data.</text>
</comment>
<name>A0AAE1B029_9GAST</name>
<protein>
    <submittedName>
        <fullName evidence="1">Uncharacterized protein</fullName>
    </submittedName>
</protein>
<evidence type="ECO:0000313" key="1">
    <source>
        <dbReference type="EMBL" id="KAK3796391.1"/>
    </source>
</evidence>
<evidence type="ECO:0000313" key="2">
    <source>
        <dbReference type="Proteomes" id="UP001283361"/>
    </source>
</evidence>
<organism evidence="1 2">
    <name type="scientific">Elysia crispata</name>
    <name type="common">lettuce slug</name>
    <dbReference type="NCBI Taxonomy" id="231223"/>
    <lineage>
        <taxon>Eukaryota</taxon>
        <taxon>Metazoa</taxon>
        <taxon>Spiralia</taxon>
        <taxon>Lophotrochozoa</taxon>
        <taxon>Mollusca</taxon>
        <taxon>Gastropoda</taxon>
        <taxon>Heterobranchia</taxon>
        <taxon>Euthyneura</taxon>
        <taxon>Panpulmonata</taxon>
        <taxon>Sacoglossa</taxon>
        <taxon>Placobranchoidea</taxon>
        <taxon>Plakobranchidae</taxon>
        <taxon>Elysia</taxon>
    </lineage>
</organism>
<dbReference type="Proteomes" id="UP001283361">
    <property type="component" value="Unassembled WGS sequence"/>
</dbReference>
<gene>
    <name evidence="1" type="ORF">RRG08_026647</name>
</gene>
<sequence>MEAIVKPRETSAYSKVKVELGDLTEESRSLVRIMKFVHSLANTIPSSLVRFSSVHAVLRMTVSDPKSNATRHFM</sequence>
<reference evidence="1" key="1">
    <citation type="journal article" date="2023" name="G3 (Bethesda)">
        <title>A reference genome for the long-term kleptoplast-retaining sea slug Elysia crispata morphotype clarki.</title>
        <authorList>
            <person name="Eastman K.E."/>
            <person name="Pendleton A.L."/>
            <person name="Shaikh M.A."/>
            <person name="Suttiyut T."/>
            <person name="Ogas R."/>
            <person name="Tomko P."/>
            <person name="Gavelis G."/>
            <person name="Widhalm J.R."/>
            <person name="Wisecaver J.H."/>
        </authorList>
    </citation>
    <scope>NUCLEOTIDE SEQUENCE</scope>
    <source>
        <strain evidence="1">ECLA1</strain>
    </source>
</reference>
<dbReference type="AlphaFoldDB" id="A0AAE1B029"/>
<dbReference type="EMBL" id="JAWDGP010000883">
    <property type="protein sequence ID" value="KAK3796391.1"/>
    <property type="molecule type" value="Genomic_DNA"/>
</dbReference>